<dbReference type="Pfam" id="PF13563">
    <property type="entry name" value="2_5_RNA_ligase2"/>
    <property type="match status" value="1"/>
</dbReference>
<evidence type="ECO:0000313" key="1">
    <source>
        <dbReference type="EMBL" id="OKH20082.1"/>
    </source>
</evidence>
<keyword evidence="1" id="KW-0436">Ligase</keyword>
<accession>A0A1U7H915</accession>
<dbReference type="Proteomes" id="UP000186868">
    <property type="component" value="Unassembled WGS sequence"/>
</dbReference>
<organism evidence="1 2">
    <name type="scientific">Hydrococcus rivularis NIES-593</name>
    <dbReference type="NCBI Taxonomy" id="1921803"/>
    <lineage>
        <taxon>Bacteria</taxon>
        <taxon>Bacillati</taxon>
        <taxon>Cyanobacteriota</taxon>
        <taxon>Cyanophyceae</taxon>
        <taxon>Pleurocapsales</taxon>
        <taxon>Hydrococcaceae</taxon>
        <taxon>Hydrococcus</taxon>
    </lineage>
</organism>
<dbReference type="PANTHER" id="PTHR40037:SF1">
    <property type="entry name" value="PHOSPHOESTERASE SAOUHSC_00951-RELATED"/>
    <property type="match status" value="1"/>
</dbReference>
<dbReference type="RefSeq" id="WP_073601280.1">
    <property type="nucleotide sequence ID" value="NZ_MRCB01000035.1"/>
</dbReference>
<sequence>MVQSKRRFFIALLPPHEAQQYARKIQQHFAEVYNSRAAQKSPPHITLQPPFEWEIEDFPKLEQILTEFARNQAPIPMILDGFAAFKPRVIFINVLKTPELLAVQKALMDYLESSLGIVDEKSKNRPFAPHLTVAYRDLTKPNFYKAWDEYKQQKVHFEFLIPQLTLLIHNGKYWEISKEFPFANQE</sequence>
<dbReference type="SUPFAM" id="SSF55144">
    <property type="entry name" value="LigT-like"/>
    <property type="match status" value="1"/>
</dbReference>
<reference evidence="1 2" key="1">
    <citation type="submission" date="2016-11" db="EMBL/GenBank/DDBJ databases">
        <title>Draft Genome Sequences of Nine Cyanobacterial Strains from Diverse Habitats.</title>
        <authorList>
            <person name="Zhu T."/>
            <person name="Hou S."/>
            <person name="Lu X."/>
            <person name="Hess W.R."/>
        </authorList>
    </citation>
    <scope>NUCLEOTIDE SEQUENCE [LARGE SCALE GENOMIC DNA]</scope>
    <source>
        <strain evidence="1 2">NIES-593</strain>
    </source>
</reference>
<gene>
    <name evidence="1" type="ORF">NIES593_20075</name>
</gene>
<protein>
    <submittedName>
        <fullName evidence="1">2'-5' RNA ligase</fullName>
    </submittedName>
</protein>
<evidence type="ECO:0000313" key="2">
    <source>
        <dbReference type="Proteomes" id="UP000186868"/>
    </source>
</evidence>
<dbReference type="AlphaFoldDB" id="A0A1U7H915"/>
<dbReference type="OrthoDB" id="1524661at2"/>
<dbReference type="Gene3D" id="3.90.1140.10">
    <property type="entry name" value="Cyclic phosphodiesterase"/>
    <property type="match status" value="1"/>
</dbReference>
<dbReference type="EMBL" id="MRCB01000035">
    <property type="protein sequence ID" value="OKH20082.1"/>
    <property type="molecule type" value="Genomic_DNA"/>
</dbReference>
<dbReference type="InterPro" id="IPR009097">
    <property type="entry name" value="Cyclic_Pdiesterase"/>
</dbReference>
<dbReference type="STRING" id="1921803.NIES593_20075"/>
<dbReference type="PANTHER" id="PTHR40037">
    <property type="entry name" value="PHOSPHOESTERASE YJCG-RELATED"/>
    <property type="match status" value="1"/>
</dbReference>
<dbReference type="InterPro" id="IPR050580">
    <property type="entry name" value="2H_phosphoesterase_YjcG-like"/>
</dbReference>
<comment type="caution">
    <text evidence="1">The sequence shown here is derived from an EMBL/GenBank/DDBJ whole genome shotgun (WGS) entry which is preliminary data.</text>
</comment>
<name>A0A1U7H915_9CYAN</name>
<keyword evidence="2" id="KW-1185">Reference proteome</keyword>
<proteinExistence type="predicted"/>
<dbReference type="GO" id="GO:0016874">
    <property type="term" value="F:ligase activity"/>
    <property type="evidence" value="ECO:0007669"/>
    <property type="project" value="UniProtKB-KW"/>
</dbReference>